<reference evidence="1 2" key="1">
    <citation type="submission" date="2016-01" db="EMBL/GenBank/DDBJ databases">
        <title>The new phylogeny of the genus Mycobacterium.</title>
        <authorList>
            <person name="Tarcisio F."/>
            <person name="Conor M."/>
            <person name="Antonella G."/>
            <person name="Elisabetta G."/>
            <person name="Giulia F.S."/>
            <person name="Sara T."/>
            <person name="Anna F."/>
            <person name="Clotilde B."/>
            <person name="Roberto B."/>
            <person name="Veronica D.S."/>
            <person name="Fabio R."/>
            <person name="Monica P."/>
            <person name="Olivier J."/>
            <person name="Enrico T."/>
            <person name="Nicola S."/>
        </authorList>
    </citation>
    <scope>NUCLEOTIDE SEQUENCE [LARGE SCALE GENOMIC DNA]</scope>
    <source>
        <strain evidence="1 2">DSM 44179</strain>
    </source>
</reference>
<protein>
    <submittedName>
        <fullName evidence="1">Uncharacterized protein</fullName>
    </submittedName>
</protein>
<gene>
    <name evidence="1" type="ORF">AWC04_01085</name>
</gene>
<dbReference type="RefSeq" id="WP_085092477.1">
    <property type="nucleotide sequence ID" value="NZ_AP022603.1"/>
</dbReference>
<evidence type="ECO:0000313" key="1">
    <source>
        <dbReference type="EMBL" id="ORV10050.1"/>
    </source>
</evidence>
<dbReference type="EMBL" id="LQOJ01000005">
    <property type="protein sequence ID" value="ORV10050.1"/>
    <property type="molecule type" value="Genomic_DNA"/>
</dbReference>
<dbReference type="Proteomes" id="UP000193484">
    <property type="component" value="Unassembled WGS sequence"/>
</dbReference>
<evidence type="ECO:0000313" key="2">
    <source>
        <dbReference type="Proteomes" id="UP000193484"/>
    </source>
</evidence>
<organism evidence="1 2">
    <name type="scientific">Mycolicibacterium fallax</name>
    <name type="common">Mycobacterium fallax</name>
    <dbReference type="NCBI Taxonomy" id="1793"/>
    <lineage>
        <taxon>Bacteria</taxon>
        <taxon>Bacillati</taxon>
        <taxon>Actinomycetota</taxon>
        <taxon>Actinomycetes</taxon>
        <taxon>Mycobacteriales</taxon>
        <taxon>Mycobacteriaceae</taxon>
        <taxon>Mycolicibacterium</taxon>
    </lineage>
</organism>
<keyword evidence="2" id="KW-1185">Reference proteome</keyword>
<comment type="caution">
    <text evidence="1">The sequence shown here is derived from an EMBL/GenBank/DDBJ whole genome shotgun (WGS) entry which is preliminary data.</text>
</comment>
<dbReference type="OrthoDB" id="3700439at2"/>
<dbReference type="AlphaFoldDB" id="A0A1X1RNI1"/>
<proteinExistence type="predicted"/>
<accession>A0A1X1RNI1</accession>
<name>A0A1X1RNI1_MYCFA</name>
<sequence>MARSKETVAKVSAAALVSLAALLGGVAWLSANDVANAATTWTAFGSLATITAAVVAIWTLVALKRDSADRTRPVILAELRAAVLTRDAEFIVRNVGQSVARDVKVDFDPPLPVLEGDAAEGLATPYLQRRYSQVIPTFPPGLALYNSYQDANDNDEPTPDDFTATITYYDMHGHKYTDSYDLTMDVLRGHTAGYPSNTDDKGMQRREVKALEAIARGIGRH</sequence>